<name>A0AAE0J4P7_9PEZI</name>
<feature type="compositionally biased region" description="Basic and acidic residues" evidence="1">
    <location>
        <begin position="325"/>
        <end position="343"/>
    </location>
</feature>
<proteinExistence type="predicted"/>
<feature type="compositionally biased region" description="Acidic residues" evidence="1">
    <location>
        <begin position="419"/>
        <end position="438"/>
    </location>
</feature>
<organism evidence="2 3">
    <name type="scientific">Cercophora scortea</name>
    <dbReference type="NCBI Taxonomy" id="314031"/>
    <lineage>
        <taxon>Eukaryota</taxon>
        <taxon>Fungi</taxon>
        <taxon>Dikarya</taxon>
        <taxon>Ascomycota</taxon>
        <taxon>Pezizomycotina</taxon>
        <taxon>Sordariomycetes</taxon>
        <taxon>Sordariomycetidae</taxon>
        <taxon>Sordariales</taxon>
        <taxon>Lasiosphaeriaceae</taxon>
        <taxon>Cercophora</taxon>
    </lineage>
</organism>
<feature type="region of interest" description="Disordered" evidence="1">
    <location>
        <begin position="322"/>
        <end position="343"/>
    </location>
</feature>
<feature type="region of interest" description="Disordered" evidence="1">
    <location>
        <begin position="360"/>
        <end position="498"/>
    </location>
</feature>
<accession>A0AAE0J4P7</accession>
<reference evidence="2" key="1">
    <citation type="journal article" date="2023" name="Mol. Phylogenet. Evol.">
        <title>Genome-scale phylogeny and comparative genomics of the fungal order Sordariales.</title>
        <authorList>
            <person name="Hensen N."/>
            <person name="Bonometti L."/>
            <person name="Westerberg I."/>
            <person name="Brannstrom I.O."/>
            <person name="Guillou S."/>
            <person name="Cros-Aarteil S."/>
            <person name="Calhoun S."/>
            <person name="Haridas S."/>
            <person name="Kuo A."/>
            <person name="Mondo S."/>
            <person name="Pangilinan J."/>
            <person name="Riley R."/>
            <person name="LaButti K."/>
            <person name="Andreopoulos B."/>
            <person name="Lipzen A."/>
            <person name="Chen C."/>
            <person name="Yan M."/>
            <person name="Daum C."/>
            <person name="Ng V."/>
            <person name="Clum A."/>
            <person name="Steindorff A."/>
            <person name="Ohm R.A."/>
            <person name="Martin F."/>
            <person name="Silar P."/>
            <person name="Natvig D.O."/>
            <person name="Lalanne C."/>
            <person name="Gautier V."/>
            <person name="Ament-Velasquez S.L."/>
            <person name="Kruys A."/>
            <person name="Hutchinson M.I."/>
            <person name="Powell A.J."/>
            <person name="Barry K."/>
            <person name="Miller A.N."/>
            <person name="Grigoriev I.V."/>
            <person name="Debuchy R."/>
            <person name="Gladieux P."/>
            <person name="Hiltunen Thoren M."/>
            <person name="Johannesson H."/>
        </authorList>
    </citation>
    <scope>NUCLEOTIDE SEQUENCE</scope>
    <source>
        <strain evidence="2">SMH4131-1</strain>
    </source>
</reference>
<sequence>MDKKQTSPKLSQAEPLPTQEEQVPANPLSRKRRVDRDNDNEDKPQLKRARLTRKNLALFTKMGKDKKKESKKSSSSHRDSTSGSQKTKTTSTTSSGFAIQAYKNGILDPLGSKPPANLEDIRERHVKSRDTASPTESRFKNYVNNVGNAGNEATMVHKTSTYLLKDYDDEEGYNQSFNRLCTGFPEGVGFNDDLSAPQPDFVEGLGMQEYGPFPVDDHLDSAVLYHDDPRSLTLPHLAGEWKGPKGVMKEAELQSAYDGAALVYARNQALSYIGRSDPPGHAEITTFTTDGTTINHYAHYVDESEDGTVKYHQYQYASANVKDSYQGHKEGRRGLRNAQDHAKDQSYTLRDDLREHWKQTQQHRNTLPSVADDTYLPVPDPQANPYGDTNPYRTGFGTTSHQQASYEADTQATTQPGDEQYEDEADYEVADYEVADEPYSDRRSSTRHSSKHSIKHSSSKASLSESSHPGEGHKRKASQPSPLGSKHESKRASKHKDD</sequence>
<keyword evidence="3" id="KW-1185">Reference proteome</keyword>
<dbReference type="EMBL" id="JAUEPO010000001">
    <property type="protein sequence ID" value="KAK3336898.1"/>
    <property type="molecule type" value="Genomic_DNA"/>
</dbReference>
<comment type="caution">
    <text evidence="2">The sequence shown here is derived from an EMBL/GenBank/DDBJ whole genome shotgun (WGS) entry which is preliminary data.</text>
</comment>
<evidence type="ECO:0000313" key="3">
    <source>
        <dbReference type="Proteomes" id="UP001286456"/>
    </source>
</evidence>
<feature type="compositionally biased region" description="Basic and acidic residues" evidence="1">
    <location>
        <begin position="485"/>
        <end position="498"/>
    </location>
</feature>
<gene>
    <name evidence="2" type="ORF">B0T19DRAFT_410879</name>
</gene>
<evidence type="ECO:0000313" key="2">
    <source>
        <dbReference type="EMBL" id="KAK3336898.1"/>
    </source>
</evidence>
<dbReference type="Proteomes" id="UP001286456">
    <property type="component" value="Unassembled WGS sequence"/>
</dbReference>
<feature type="compositionally biased region" description="Low complexity" evidence="1">
    <location>
        <begin position="81"/>
        <end position="96"/>
    </location>
</feature>
<reference evidence="2" key="2">
    <citation type="submission" date="2023-06" db="EMBL/GenBank/DDBJ databases">
        <authorList>
            <consortium name="Lawrence Berkeley National Laboratory"/>
            <person name="Haridas S."/>
            <person name="Hensen N."/>
            <person name="Bonometti L."/>
            <person name="Westerberg I."/>
            <person name="Brannstrom I.O."/>
            <person name="Guillou S."/>
            <person name="Cros-Aarteil S."/>
            <person name="Calhoun S."/>
            <person name="Kuo A."/>
            <person name="Mondo S."/>
            <person name="Pangilinan J."/>
            <person name="Riley R."/>
            <person name="Labutti K."/>
            <person name="Andreopoulos B."/>
            <person name="Lipzen A."/>
            <person name="Chen C."/>
            <person name="Yanf M."/>
            <person name="Daum C."/>
            <person name="Ng V."/>
            <person name="Clum A."/>
            <person name="Steindorff A."/>
            <person name="Ohm R."/>
            <person name="Martin F."/>
            <person name="Silar P."/>
            <person name="Natvig D."/>
            <person name="Lalanne C."/>
            <person name="Gautier V."/>
            <person name="Ament-Velasquez S.L."/>
            <person name="Kruys A."/>
            <person name="Hutchinson M.I."/>
            <person name="Powell A.J."/>
            <person name="Barry K."/>
            <person name="Miller A.N."/>
            <person name="Grigoriev I.V."/>
            <person name="Debuchy R."/>
            <person name="Gladieux P."/>
            <person name="Thoren M.H."/>
            <person name="Johannesson H."/>
        </authorList>
    </citation>
    <scope>NUCLEOTIDE SEQUENCE</scope>
    <source>
        <strain evidence="2">SMH4131-1</strain>
    </source>
</reference>
<feature type="compositionally biased region" description="Polar residues" evidence="1">
    <location>
        <begin position="396"/>
        <end position="417"/>
    </location>
</feature>
<feature type="region of interest" description="Disordered" evidence="1">
    <location>
        <begin position="1"/>
        <end position="135"/>
    </location>
</feature>
<protein>
    <submittedName>
        <fullName evidence="2">Uncharacterized protein</fullName>
    </submittedName>
</protein>
<feature type="compositionally biased region" description="Basic and acidic residues" evidence="1">
    <location>
        <begin position="62"/>
        <end position="80"/>
    </location>
</feature>
<feature type="compositionally biased region" description="Basic residues" evidence="1">
    <location>
        <begin position="445"/>
        <end position="458"/>
    </location>
</feature>
<dbReference type="AlphaFoldDB" id="A0AAE0J4P7"/>
<evidence type="ECO:0000256" key="1">
    <source>
        <dbReference type="SAM" id="MobiDB-lite"/>
    </source>
</evidence>
<feature type="compositionally biased region" description="Basic and acidic residues" evidence="1">
    <location>
        <begin position="34"/>
        <end position="45"/>
    </location>
</feature>